<dbReference type="SMART" id="SM00404">
    <property type="entry name" value="PTPc_motif"/>
    <property type="match status" value="1"/>
</dbReference>
<evidence type="ECO:0000256" key="2">
    <source>
        <dbReference type="ARBA" id="ARBA00013064"/>
    </source>
</evidence>
<keyword evidence="7" id="KW-1185">Reference proteome</keyword>
<dbReference type="SUPFAM" id="SSF52821">
    <property type="entry name" value="Rhodanese/Cell cycle control phosphatase"/>
    <property type="match status" value="1"/>
</dbReference>
<reference evidence="6 7" key="1">
    <citation type="journal article" date="2015" name="Genome Biol. Evol.">
        <title>Phylogenomic analyses indicate that early fungi evolved digesting cell walls of algal ancestors of land plants.</title>
        <authorList>
            <person name="Chang Y."/>
            <person name="Wang S."/>
            <person name="Sekimoto S."/>
            <person name="Aerts A.L."/>
            <person name="Choi C."/>
            <person name="Clum A."/>
            <person name="LaButti K.M."/>
            <person name="Lindquist E.A."/>
            <person name="Yee Ngan C."/>
            <person name="Ohm R.A."/>
            <person name="Salamov A.A."/>
            <person name="Grigoriev I.V."/>
            <person name="Spatafora J.W."/>
            <person name="Berbee M.L."/>
        </authorList>
    </citation>
    <scope>NUCLEOTIDE SEQUENCE [LARGE SCALE GENOMIC DNA]</scope>
    <source>
        <strain evidence="6 7">JEL478</strain>
    </source>
</reference>
<dbReference type="EC" id="3.1.3.48" evidence="2"/>
<dbReference type="Pfam" id="PF00581">
    <property type="entry name" value="Rhodanese"/>
    <property type="match status" value="1"/>
</dbReference>
<comment type="similarity">
    <text evidence="1">Belongs to the protein-tyrosine phosphatase family. Non-receptor class subfamily.</text>
</comment>
<dbReference type="Gene3D" id="3.90.190.10">
    <property type="entry name" value="Protein tyrosine phosphatase superfamily"/>
    <property type="match status" value="1"/>
</dbReference>
<dbReference type="SUPFAM" id="SSF52799">
    <property type="entry name" value="(Phosphotyrosine protein) phosphatases II"/>
    <property type="match status" value="1"/>
</dbReference>
<feature type="domain" description="Tyrosine-protein phosphatase" evidence="3">
    <location>
        <begin position="305"/>
        <end position="621"/>
    </location>
</feature>
<feature type="domain" description="Tyrosine specific protein phosphatases" evidence="4">
    <location>
        <begin position="521"/>
        <end position="612"/>
    </location>
</feature>
<dbReference type="AlphaFoldDB" id="A0A139AW68"/>
<dbReference type="InterPro" id="IPR001763">
    <property type="entry name" value="Rhodanese-like_dom"/>
</dbReference>
<dbReference type="SMART" id="SM00194">
    <property type="entry name" value="PTPc"/>
    <property type="match status" value="1"/>
</dbReference>
<proteinExistence type="inferred from homology"/>
<evidence type="ECO:0000259" key="4">
    <source>
        <dbReference type="PROSITE" id="PS50056"/>
    </source>
</evidence>
<name>A0A139AW68_GONPJ</name>
<dbReference type="InterPro" id="IPR036873">
    <property type="entry name" value="Rhodanese-like_dom_sf"/>
</dbReference>
<dbReference type="PANTHER" id="PTHR19134">
    <property type="entry name" value="RECEPTOR-TYPE TYROSINE-PROTEIN PHOSPHATASE"/>
    <property type="match status" value="1"/>
</dbReference>
<dbReference type="Gene3D" id="3.40.250.10">
    <property type="entry name" value="Rhodanese-like domain"/>
    <property type="match status" value="1"/>
</dbReference>
<dbReference type="OMA" id="WQQDVRV"/>
<dbReference type="PRINTS" id="PR00700">
    <property type="entry name" value="PRTYPHPHTASE"/>
</dbReference>
<evidence type="ECO:0000313" key="6">
    <source>
        <dbReference type="EMBL" id="KXS20949.1"/>
    </source>
</evidence>
<dbReference type="InterPro" id="IPR050348">
    <property type="entry name" value="Protein-Tyr_Phosphatase"/>
</dbReference>
<dbReference type="STRING" id="1344416.A0A139AW68"/>
<dbReference type="CDD" id="cd01446">
    <property type="entry name" value="DSP_MapKP"/>
    <property type="match status" value="1"/>
</dbReference>
<dbReference type="SMART" id="SM00450">
    <property type="entry name" value="RHOD"/>
    <property type="match status" value="1"/>
</dbReference>
<dbReference type="InterPro" id="IPR000242">
    <property type="entry name" value="PTP_cat"/>
</dbReference>
<dbReference type="InterPro" id="IPR016130">
    <property type="entry name" value="Tyr_Pase_AS"/>
</dbReference>
<evidence type="ECO:0000256" key="1">
    <source>
        <dbReference type="ARBA" id="ARBA00009649"/>
    </source>
</evidence>
<evidence type="ECO:0000313" key="7">
    <source>
        <dbReference type="Proteomes" id="UP000070544"/>
    </source>
</evidence>
<dbReference type="PROSITE" id="PS50055">
    <property type="entry name" value="TYR_PHOSPHATASE_PTP"/>
    <property type="match status" value="1"/>
</dbReference>
<feature type="domain" description="Rhodanese" evidence="5">
    <location>
        <begin position="71"/>
        <end position="187"/>
    </location>
</feature>
<dbReference type="InterPro" id="IPR000387">
    <property type="entry name" value="Tyr_Pase_dom"/>
</dbReference>
<evidence type="ECO:0000259" key="3">
    <source>
        <dbReference type="PROSITE" id="PS50055"/>
    </source>
</evidence>
<dbReference type="PROSITE" id="PS50206">
    <property type="entry name" value="RHODANESE_3"/>
    <property type="match status" value="1"/>
</dbReference>
<protein>
    <recommendedName>
        <fullName evidence="2">protein-tyrosine-phosphatase</fullName>
        <ecNumber evidence="2">3.1.3.48</ecNumber>
    </recommendedName>
</protein>
<accession>A0A139AW68</accession>
<dbReference type="OrthoDB" id="10253954at2759"/>
<dbReference type="PROSITE" id="PS50056">
    <property type="entry name" value="TYR_PHOSPHATASE_2"/>
    <property type="match status" value="1"/>
</dbReference>
<dbReference type="PANTHER" id="PTHR19134:SF561">
    <property type="entry name" value="PROTEIN TYROSINE PHOSPHATASE 36E, ISOFORM A"/>
    <property type="match status" value="1"/>
</dbReference>
<dbReference type="InterPro" id="IPR003595">
    <property type="entry name" value="Tyr_Pase_cat"/>
</dbReference>
<dbReference type="GO" id="GO:0004725">
    <property type="term" value="F:protein tyrosine phosphatase activity"/>
    <property type="evidence" value="ECO:0007669"/>
    <property type="project" value="UniProtKB-EC"/>
</dbReference>
<gene>
    <name evidence="6" type="ORF">M427DRAFT_142624</name>
</gene>
<dbReference type="EMBL" id="KQ965734">
    <property type="protein sequence ID" value="KXS20949.1"/>
    <property type="molecule type" value="Genomic_DNA"/>
</dbReference>
<dbReference type="CDD" id="cd00047">
    <property type="entry name" value="PTPc"/>
    <property type="match status" value="1"/>
</dbReference>
<dbReference type="Proteomes" id="UP000070544">
    <property type="component" value="Unassembled WGS sequence"/>
</dbReference>
<dbReference type="PROSITE" id="PS00383">
    <property type="entry name" value="TYR_PHOSPHATASE_1"/>
    <property type="match status" value="1"/>
</dbReference>
<dbReference type="InterPro" id="IPR029021">
    <property type="entry name" value="Prot-tyrosine_phosphatase-like"/>
</dbReference>
<dbReference type="Pfam" id="PF00102">
    <property type="entry name" value="Y_phosphatase"/>
    <property type="match status" value="1"/>
</dbReference>
<organism evidence="6 7">
    <name type="scientific">Gonapodya prolifera (strain JEL478)</name>
    <name type="common">Monoblepharis prolifera</name>
    <dbReference type="NCBI Taxonomy" id="1344416"/>
    <lineage>
        <taxon>Eukaryota</taxon>
        <taxon>Fungi</taxon>
        <taxon>Fungi incertae sedis</taxon>
        <taxon>Chytridiomycota</taxon>
        <taxon>Chytridiomycota incertae sedis</taxon>
        <taxon>Monoblepharidomycetes</taxon>
        <taxon>Monoblepharidales</taxon>
        <taxon>Gonapodyaceae</taxon>
        <taxon>Gonapodya</taxon>
    </lineage>
</organism>
<sequence length="671" mass="73736">MSLFLVTGKPKGAKFGRVYNGPAYPPVIPSDPNFPMQPSNFPAVQPEVVGRLLGSPAESSVGHPESDVRTSSQSFLLVDVRPLAEYSRGHLAGAVHLSIPTTLLKREGFTIDKISPLVSSETRRALTSLGTFSLVIVYDAESEQPAPNTPLSATMAKFDKIAPRNCNICFLAGGFGKVQQKFPEHISRPPRTAQLDTTGLSLYLPASAPPTPATSDNIDSALVTSQLPLHGGSRSGASVPTGSLGSASRGTSKFLYGTNVETEPPATYRVLRQRSGATLSPDLTRASLPSFIVKVATHEHPREELRRKFLTLQKEENARMYLAEKAGGPTDPFSVSVGIESGFKNRYMNIWPYNYNRVHLHSSTTGSDYINASHVRTVRLFSPALTSSGPRDGVTNPALEEFVCTQGPIADTVADFWQMVWQENSRLVVMLARENESGRRMCHKYWPTSDQPVMDLSIHMSVRFLSSWDHPHSTSTITCRLLEVSWRDSSVSVESVVSRTIIQVVFEGWDDHGVPEVKELSRLLQVYDEAMQVIRIVEGSSAFGPSIIHCSAGCGRSGTFCALRWIDKVTRGGKELDSSWAKEHTGDDVIFAIVRRLREQRLLLVQTFSQFCLLYETHLQNAARGGNTSPTDLAARASYGDWLRARLSPVLLNSKSAQNEKLPKRPRAPCT</sequence>
<evidence type="ECO:0000259" key="5">
    <source>
        <dbReference type="PROSITE" id="PS50206"/>
    </source>
</evidence>